<evidence type="ECO:0000256" key="3">
    <source>
        <dbReference type="ARBA" id="ARBA00022989"/>
    </source>
</evidence>
<evidence type="ECO:0000259" key="6">
    <source>
        <dbReference type="Pfam" id="PF02656"/>
    </source>
</evidence>
<evidence type="ECO:0000256" key="2">
    <source>
        <dbReference type="ARBA" id="ARBA00022692"/>
    </source>
</evidence>
<feature type="transmembrane region" description="Helical" evidence="5">
    <location>
        <begin position="6"/>
        <end position="29"/>
    </location>
</feature>
<evidence type="ECO:0000256" key="1">
    <source>
        <dbReference type="ARBA" id="ARBA00004127"/>
    </source>
</evidence>
<comment type="subcellular location">
    <subcellularLocation>
        <location evidence="1">Endomembrane system</location>
        <topology evidence="1">Multi-pass membrane protein</topology>
    </subcellularLocation>
</comment>
<dbReference type="InterPro" id="IPR003807">
    <property type="entry name" value="DUF202"/>
</dbReference>
<dbReference type="AlphaFoldDB" id="A0LLY0"/>
<dbReference type="GO" id="GO:0012505">
    <property type="term" value="C:endomembrane system"/>
    <property type="evidence" value="ECO:0007669"/>
    <property type="project" value="UniProtKB-SubCell"/>
</dbReference>
<dbReference type="eggNOG" id="COG2149">
    <property type="taxonomic scope" value="Bacteria"/>
</dbReference>
<dbReference type="HOGENOM" id="CLU_053359_6_1_7"/>
<dbReference type="STRING" id="335543.Sfum_2754"/>
<dbReference type="KEGG" id="sfu:Sfum_2754"/>
<protein>
    <recommendedName>
        <fullName evidence="6">DUF202 domain-containing protein</fullName>
    </recommendedName>
</protein>
<feature type="domain" description="DUF202" evidence="6">
    <location>
        <begin position="1"/>
        <end position="75"/>
    </location>
</feature>
<dbReference type="EMBL" id="CP000478">
    <property type="protein sequence ID" value="ABK18432.1"/>
    <property type="molecule type" value="Genomic_DNA"/>
</dbReference>
<feature type="transmembrane region" description="Helical" evidence="5">
    <location>
        <begin position="90"/>
        <end position="110"/>
    </location>
</feature>
<keyword evidence="8" id="KW-1185">Reference proteome</keyword>
<reference evidence="7 8" key="1">
    <citation type="submission" date="2006-10" db="EMBL/GenBank/DDBJ databases">
        <title>Complete sequence of Syntrophobacter fumaroxidans MPOB.</title>
        <authorList>
            <consortium name="US DOE Joint Genome Institute"/>
            <person name="Copeland A."/>
            <person name="Lucas S."/>
            <person name="Lapidus A."/>
            <person name="Barry K."/>
            <person name="Detter J.C."/>
            <person name="Glavina del Rio T."/>
            <person name="Hammon N."/>
            <person name="Israni S."/>
            <person name="Pitluck S."/>
            <person name="Goltsman E.G."/>
            <person name="Martinez M."/>
            <person name="Schmutz J."/>
            <person name="Larimer F."/>
            <person name="Land M."/>
            <person name="Hauser L."/>
            <person name="Kyrpides N."/>
            <person name="Kim E."/>
            <person name="Boone D.R."/>
            <person name="Brockman F."/>
            <person name="Culley D."/>
            <person name="Ferry J."/>
            <person name="Gunsalus R."/>
            <person name="McInerney M.J."/>
            <person name="Morrison M."/>
            <person name="Plugge C."/>
            <person name="Rohlin L."/>
            <person name="Scholten J."/>
            <person name="Sieber J."/>
            <person name="Stams A.J.M."/>
            <person name="Worm P."/>
            <person name="Henstra A.M."/>
            <person name="Richardson P."/>
        </authorList>
    </citation>
    <scope>NUCLEOTIDE SEQUENCE [LARGE SCALE GENOMIC DNA]</scope>
    <source>
        <strain evidence="8">DSM 10017 / MPOB</strain>
    </source>
</reference>
<organism evidence="7 8">
    <name type="scientific">Syntrophobacter fumaroxidans (strain DSM 10017 / MPOB)</name>
    <dbReference type="NCBI Taxonomy" id="335543"/>
    <lineage>
        <taxon>Bacteria</taxon>
        <taxon>Pseudomonadati</taxon>
        <taxon>Thermodesulfobacteriota</taxon>
        <taxon>Syntrophobacteria</taxon>
        <taxon>Syntrophobacterales</taxon>
        <taxon>Syntrophobacteraceae</taxon>
        <taxon>Syntrophobacter</taxon>
    </lineage>
</organism>
<dbReference type="InParanoid" id="A0LLY0"/>
<name>A0LLY0_SYNFM</name>
<evidence type="ECO:0000313" key="8">
    <source>
        <dbReference type="Proteomes" id="UP000001784"/>
    </source>
</evidence>
<dbReference type="Proteomes" id="UP000001784">
    <property type="component" value="Chromosome"/>
</dbReference>
<keyword evidence="2 5" id="KW-0812">Transmembrane</keyword>
<accession>A0LLY0</accession>
<dbReference type="Pfam" id="PF02656">
    <property type="entry name" value="DUF202"/>
    <property type="match status" value="1"/>
</dbReference>
<evidence type="ECO:0000256" key="5">
    <source>
        <dbReference type="SAM" id="Phobius"/>
    </source>
</evidence>
<proteinExistence type="predicted"/>
<feature type="transmembrane region" description="Helical" evidence="5">
    <location>
        <begin position="50"/>
        <end position="70"/>
    </location>
</feature>
<evidence type="ECO:0000313" key="7">
    <source>
        <dbReference type="EMBL" id="ABK18432.1"/>
    </source>
</evidence>
<gene>
    <name evidence="7" type="ordered locus">Sfum_2754</name>
</gene>
<keyword evidence="3 5" id="KW-1133">Transmembrane helix</keyword>
<evidence type="ECO:0000256" key="4">
    <source>
        <dbReference type="ARBA" id="ARBA00023136"/>
    </source>
</evidence>
<keyword evidence="4 5" id="KW-0472">Membrane</keyword>
<sequence>MANERTFLSWCRTGLSLIAFGFVIERFDILIREMQIFVSRPGLRPGGTRYIGLTAFTLGAVIVLLAGWRFFYIRRHINRGEAEFSVLPDIFLMAAVFATVVATFVFFAFAF</sequence>